<proteinExistence type="predicted"/>
<organism evidence="2 3">
    <name type="scientific">Leptobrachium leishanense</name>
    <name type="common">Leishan spiny toad</name>
    <dbReference type="NCBI Taxonomy" id="445787"/>
    <lineage>
        <taxon>Eukaryota</taxon>
        <taxon>Metazoa</taxon>
        <taxon>Chordata</taxon>
        <taxon>Craniata</taxon>
        <taxon>Vertebrata</taxon>
        <taxon>Euteleostomi</taxon>
        <taxon>Amphibia</taxon>
        <taxon>Batrachia</taxon>
        <taxon>Anura</taxon>
        <taxon>Pelobatoidea</taxon>
        <taxon>Megophryidae</taxon>
        <taxon>Leptobrachium</taxon>
    </lineage>
</organism>
<reference evidence="2" key="2">
    <citation type="submission" date="2025-09" db="UniProtKB">
        <authorList>
            <consortium name="Ensembl"/>
        </authorList>
    </citation>
    <scope>IDENTIFICATION</scope>
</reference>
<dbReference type="OrthoDB" id="9909646at2759"/>
<keyword evidence="3" id="KW-1185">Reference proteome</keyword>
<keyword evidence="1" id="KW-0732">Signal</keyword>
<dbReference type="GeneTree" id="ENSGT01010000226093"/>
<feature type="signal peptide" evidence="1">
    <location>
        <begin position="1"/>
        <end position="18"/>
    </location>
</feature>
<evidence type="ECO:0000313" key="2">
    <source>
        <dbReference type="Ensembl" id="ENSLLEP00000005765.1"/>
    </source>
</evidence>
<dbReference type="PANTHER" id="PTHR11505">
    <property type="entry name" value="L1 TRANSPOSABLE ELEMENT-RELATED"/>
    <property type="match status" value="1"/>
</dbReference>
<dbReference type="InterPro" id="IPR042566">
    <property type="entry name" value="L1_C"/>
</dbReference>
<dbReference type="Proteomes" id="UP000694569">
    <property type="component" value="Unplaced"/>
</dbReference>
<dbReference type="Ensembl" id="ENSLLET00000006011.1">
    <property type="protein sequence ID" value="ENSLLEP00000005765.1"/>
    <property type="gene ID" value="ENSLLEG00000003652.1"/>
</dbReference>
<dbReference type="Gene3D" id="3.30.70.1820">
    <property type="entry name" value="L1 transposable element, RRM domain"/>
    <property type="match status" value="1"/>
</dbReference>
<reference evidence="2" key="1">
    <citation type="submission" date="2025-08" db="UniProtKB">
        <authorList>
            <consortium name="Ensembl"/>
        </authorList>
    </citation>
    <scope>IDENTIFICATION</scope>
</reference>
<dbReference type="InterPro" id="IPR004244">
    <property type="entry name" value="Transposase_22"/>
</dbReference>
<evidence type="ECO:0000313" key="3">
    <source>
        <dbReference type="Proteomes" id="UP000694569"/>
    </source>
</evidence>
<dbReference type="AlphaFoldDB" id="A0A8C5LZX7"/>
<evidence type="ECO:0000256" key="1">
    <source>
        <dbReference type="SAM" id="SignalP"/>
    </source>
</evidence>
<feature type="chain" id="PRO_5034093615" evidence="1">
    <location>
        <begin position="19"/>
        <end position="265"/>
    </location>
</feature>
<protein>
    <submittedName>
        <fullName evidence="2">Uncharacterized protein</fullName>
    </submittedName>
</protein>
<name>A0A8C5LZX7_9ANUR</name>
<sequence length="265" mass="30733">MYCAIVALSFCFFLQCVSFHLHNREDSRLKIRTVCGHTSTRDTVSAQATSQQIQAMLHDLHSTIQEDFSTITASLHQEIRDIGERTDLLEHKSDNLCLAHSELVDAYKELKTLHDALLLKVTDLEDRSRRNIRIRGVPESVKSEGLSGYLLDLFKVLLPDMDKAALQLDRAHRVPKPRNLDAAIPRDVLTRIHFYHIKDSLMRKAPTLTEIYTGISFFLDLLTYSMQQRREFLPVTKVLRDHHILYRWGFPLNLLVTYRGTFVRF</sequence>
<dbReference type="Gene3D" id="3.30.250.20">
    <property type="entry name" value="L1 transposable element, C-terminal domain"/>
    <property type="match status" value="1"/>
</dbReference>
<accession>A0A8C5LZX7</accession>